<reference evidence="2" key="1">
    <citation type="submission" date="2024-05" db="EMBL/GenBank/DDBJ databases">
        <title>Herbiconiux sp. A18JL235.</title>
        <authorList>
            <person name="Zhang G."/>
        </authorList>
    </citation>
    <scope>NUCLEOTIDE SEQUENCE</scope>
    <source>
        <strain evidence="2">A18JL235</strain>
    </source>
</reference>
<dbReference type="RefSeq" id="WP_368496878.1">
    <property type="nucleotide sequence ID" value="NZ_CP162511.1"/>
</dbReference>
<dbReference type="AlphaFoldDB" id="A0AB39BDK6"/>
<organism evidence="2">
    <name type="scientific">Herbiconiux sp. A18JL235</name>
    <dbReference type="NCBI Taxonomy" id="3152363"/>
    <lineage>
        <taxon>Bacteria</taxon>
        <taxon>Bacillati</taxon>
        <taxon>Actinomycetota</taxon>
        <taxon>Actinomycetes</taxon>
        <taxon>Micrococcales</taxon>
        <taxon>Microbacteriaceae</taxon>
        <taxon>Herbiconiux</taxon>
    </lineage>
</organism>
<name>A0AB39BDK6_9MICO</name>
<sequence length="439" mass="49563">MPGGKKLSRSELIGDAGIALIHGRVAEMGHAWRAQNLDAGIDGSIELRDPATGEMSNQHVLVQSKASNNPFAGETNDRFHYICDERDLDYWMKASQPVLLVCSHPELGEAWWVHIQSYFAEPARRADRRVDFTKSTMRLAGDISEHLFAIADPEGRAHTPVPVLKTEKLTSNLVSVLTPRVALSYATTARKPGDVYRAQRPTELPRRHDFAVANGRIWTWSQADGTALEAATQGSPEAHDIDFLAGDGDSGERLVVQLLSGALRDDLREDCDMDLNRRILYFRAPEDLSMRKWHTGGSHSRTVFKGYPSKKDPSRMSYYRHAALSWRFLRADDYWFCALLPDYYFSWDGRHESNFAASLLTKMKQMDRHAAVRQETLMWASILRREGNLIETPRSRILEFGELQSFVIDRGIDDSAWKRPVEPAVNSGDTELDLFGDSA</sequence>
<proteinExistence type="predicted"/>
<accession>A0AB39BDK6</accession>
<evidence type="ECO:0000313" key="2">
    <source>
        <dbReference type="EMBL" id="XDI04478.1"/>
    </source>
</evidence>
<gene>
    <name evidence="2" type="ORF">ABFY20_14215</name>
</gene>
<protein>
    <submittedName>
        <fullName evidence="2">DUF4365 domain-containing protein</fullName>
    </submittedName>
</protein>
<dbReference type="Pfam" id="PF14280">
    <property type="entry name" value="DUF4365"/>
    <property type="match status" value="1"/>
</dbReference>
<dbReference type="EMBL" id="CP162511">
    <property type="protein sequence ID" value="XDI04478.1"/>
    <property type="molecule type" value="Genomic_DNA"/>
</dbReference>
<evidence type="ECO:0000259" key="1">
    <source>
        <dbReference type="Pfam" id="PF14280"/>
    </source>
</evidence>
<dbReference type="InterPro" id="IPR025375">
    <property type="entry name" value="DUF4365"/>
</dbReference>
<feature type="domain" description="DUF4365" evidence="1">
    <location>
        <begin position="16"/>
        <end position="136"/>
    </location>
</feature>